<gene>
    <name evidence="1" type="ORF">NO1_0150</name>
</gene>
<dbReference type="AlphaFoldDB" id="A0A388T9B6"/>
<name>A0A388T9B6_TERA1</name>
<accession>A0A388T9B6</accession>
<dbReference type="EMBL" id="BGZN01000002">
    <property type="protein sequence ID" value="GBR72647.1"/>
    <property type="molecule type" value="Genomic_DNA"/>
</dbReference>
<organism evidence="1 2">
    <name type="scientific">Termititenax aidoneus</name>
    <dbReference type="NCBI Taxonomy" id="2218524"/>
    <lineage>
        <taxon>Bacteria</taxon>
        <taxon>Bacillati</taxon>
        <taxon>Candidatus Margulisiibacteriota</taxon>
        <taxon>Candidatus Termititenacia</taxon>
        <taxon>Candidatus Termititenacales</taxon>
        <taxon>Candidatus Termititenacaceae</taxon>
        <taxon>Candidatus Termititenax</taxon>
    </lineage>
</organism>
<evidence type="ECO:0000313" key="1">
    <source>
        <dbReference type="EMBL" id="GBR72647.1"/>
    </source>
</evidence>
<proteinExistence type="predicted"/>
<reference evidence="1 2" key="1">
    <citation type="journal article" date="2019" name="ISME J.">
        <title>Genome analyses of uncultured TG2/ZB3 bacteria in 'Margulisbacteria' specifically attached to ectosymbiotic spirochetes of protists in the termite gut.</title>
        <authorList>
            <person name="Utami Y.D."/>
            <person name="Kuwahara H."/>
            <person name="Igai K."/>
            <person name="Murakami T."/>
            <person name="Sugaya K."/>
            <person name="Morikawa T."/>
            <person name="Nagura Y."/>
            <person name="Yuki M."/>
            <person name="Deevong P."/>
            <person name="Inoue T."/>
            <person name="Kihara K."/>
            <person name="Lo N."/>
            <person name="Yamada A."/>
            <person name="Ohkuma M."/>
            <person name="Hongoh Y."/>
        </authorList>
    </citation>
    <scope>NUCLEOTIDE SEQUENCE [LARGE SCALE GENOMIC DNA]</scope>
    <source>
        <strain evidence="1">NkOx7-01</strain>
    </source>
</reference>
<protein>
    <submittedName>
        <fullName evidence="1">Uncharacterized protein</fullName>
    </submittedName>
</protein>
<comment type="caution">
    <text evidence="1">The sequence shown here is derived from an EMBL/GenBank/DDBJ whole genome shotgun (WGS) entry which is preliminary data.</text>
</comment>
<sequence>MAGNYSGVYDGIAGGQPLSAEKVTLALNQMEKVANKVSTAEWEANTNSEQTSDGKYPTCAAVNNAVGVVNTQLTSSVSTLTSSIEAMNSAAEKTANKVTQANWSSNKTNDTKYPTCAAVNSAVGAISDGAERTANRVVTSEWGSNNTDDTKYPTCGAVKSAIDSALTEVNTAISAVVNGEILTANERITAVQGELTTLSGAAEQISNKVITSEWGSNKDSDTKYPTCAAVQSAITTAATNAVNSIVKVTSISSTSTDSEFPSAKAVYNCFWNIFNSL</sequence>
<dbReference type="Proteomes" id="UP000269352">
    <property type="component" value="Unassembled WGS sequence"/>
</dbReference>
<keyword evidence="2" id="KW-1185">Reference proteome</keyword>
<evidence type="ECO:0000313" key="2">
    <source>
        <dbReference type="Proteomes" id="UP000269352"/>
    </source>
</evidence>